<accession>A0AAV7F7A5</accession>
<keyword evidence="3" id="KW-1185">Reference proteome</keyword>
<dbReference type="PANTHER" id="PTHR35504:SF1">
    <property type="entry name" value="PROTEIN EMBRYONIC FLOWER 1"/>
    <property type="match status" value="1"/>
</dbReference>
<dbReference type="PANTHER" id="PTHR35504">
    <property type="entry name" value="PROTEIN EMBRYONIC FLOWER 1"/>
    <property type="match status" value="1"/>
</dbReference>
<comment type="caution">
    <text evidence="2">The sequence shown here is derived from an EMBL/GenBank/DDBJ whole genome shotgun (WGS) entry which is preliminary data.</text>
</comment>
<dbReference type="GO" id="GO:0048367">
    <property type="term" value="P:shoot system development"/>
    <property type="evidence" value="ECO:0007669"/>
    <property type="project" value="InterPro"/>
</dbReference>
<proteinExistence type="predicted"/>
<protein>
    <recommendedName>
        <fullName evidence="4">Embryonic flower 1</fullName>
    </recommendedName>
</protein>
<dbReference type="EMBL" id="JAINDJ010000002">
    <property type="protein sequence ID" value="KAG9456130.1"/>
    <property type="molecule type" value="Genomic_DNA"/>
</dbReference>
<evidence type="ECO:0008006" key="4">
    <source>
        <dbReference type="Google" id="ProtNLM"/>
    </source>
</evidence>
<reference evidence="2 3" key="1">
    <citation type="submission" date="2021-07" db="EMBL/GenBank/DDBJ databases">
        <title>The Aristolochia fimbriata genome: insights into angiosperm evolution, floral development and chemical biosynthesis.</title>
        <authorList>
            <person name="Jiao Y."/>
        </authorList>
    </citation>
    <scope>NUCLEOTIDE SEQUENCE [LARGE SCALE GENOMIC DNA]</scope>
    <source>
        <strain evidence="2">IBCAS-2021</strain>
        <tissue evidence="2">Leaf</tissue>
    </source>
</reference>
<evidence type="ECO:0000256" key="1">
    <source>
        <dbReference type="SAM" id="MobiDB-lite"/>
    </source>
</evidence>
<dbReference type="Proteomes" id="UP000825729">
    <property type="component" value="Unassembled WGS sequence"/>
</dbReference>
<feature type="region of interest" description="Disordered" evidence="1">
    <location>
        <begin position="491"/>
        <end position="518"/>
    </location>
</feature>
<dbReference type="GO" id="GO:0009910">
    <property type="term" value="P:negative regulation of flower development"/>
    <property type="evidence" value="ECO:0007669"/>
    <property type="project" value="InterPro"/>
</dbReference>
<dbReference type="GO" id="GO:0045892">
    <property type="term" value="P:negative regulation of DNA-templated transcription"/>
    <property type="evidence" value="ECO:0007669"/>
    <property type="project" value="InterPro"/>
</dbReference>
<evidence type="ECO:0000313" key="2">
    <source>
        <dbReference type="EMBL" id="KAG9456130.1"/>
    </source>
</evidence>
<feature type="compositionally biased region" description="Polar residues" evidence="1">
    <location>
        <begin position="684"/>
        <end position="694"/>
    </location>
</feature>
<sequence length="1063" mass="117895">MMRGGRRRGALRFDEVAPHGLMDYINEKDHNAGTCLAVIVPKSGGHLSGSIPIDRLDNAVDHQKQETSKCGHFSIRRYVSDVRKKDWKSCWPFPISDDHHELERCSKLLPPLSVPEFRWWDCQNCTKKNGTDRAGEVARDYNGDQRPIVAVANGEALLPSDNPIKVLDGVQSGKGTCKGGDVAENVLESSAHEKEVNSIIPFIGEALEKVVQCTSPERDNQVTENHVNQIDSGTVCDVIDGEPCERRERAAEDTCEVTITFDLNQPACNLSLTEPISTGPISCDPVPSELTVTRYLGNDEHFQVLPNQEISFAGSHLASPISMNEGGAEPNGKNDLEVSVEITKEIPGRSPLFDVITGGNMCHNAATVPVNELHFPLLTETDDVSATQNFNLNTSESPTGPSNNMLQQKRTKKMRSLVEILKSEESEFLVFSNENHRNQSKGKGNKQKKVLGVENSEPFLTCGPKDMLEKLQGHVVDDGSNRLGIHVAAKTGEKDKENISTEKEHSEVAREERQHLTVGKDDCSREAVTMNNDSALSKNAMSKKSKKLPRIIDDLNSFPKDSPAIDKCRTIQDSQLPQEVIVYKRADPVNNERHQDASLDDIPMDIVELLAKNQHERCLQNAEAAKEGMVDKSATPQNVNMIDFIGKSMENSEQKVDNPTHTSSNVNDIGFKQPERRAQGFVPWSQSRSKTNGIQFRPPDLRADHETMSLTCSQWLEQCHKNQMGLSKNSFELSKHGAAVSLHTIPHNDNFAKAGSSTNSDVSYSLKSTNLDFYFEPQRKKVKFQAEMNREHFTPSSYPIAMKGRNTGGQMEMPASETMPAMDLLRLMNQGACSSTPTTRMRESQGNVLQENHFGHSQAHKFFDLESGGVAGIMRSSPHHRSSQSIHQKQQQGNSFELFPRMARVSSVPLSSDIPTRSNVYGLSVGFTPGVHTERQASVSQARKKKKARNAPLPGQSINLRPNDFVPRVNISSDADILRPRGVLSGHNIEQMSKEALALPAESSRNTEICVVNRNPADFTIPEDGNIYMIGSDDLKCKKLSPLKEPDARKRQRTLKLKTIQGY</sequence>
<organism evidence="2 3">
    <name type="scientific">Aristolochia fimbriata</name>
    <name type="common">White veined hardy Dutchman's pipe vine</name>
    <dbReference type="NCBI Taxonomy" id="158543"/>
    <lineage>
        <taxon>Eukaryota</taxon>
        <taxon>Viridiplantae</taxon>
        <taxon>Streptophyta</taxon>
        <taxon>Embryophyta</taxon>
        <taxon>Tracheophyta</taxon>
        <taxon>Spermatophyta</taxon>
        <taxon>Magnoliopsida</taxon>
        <taxon>Magnoliidae</taxon>
        <taxon>Piperales</taxon>
        <taxon>Aristolochiaceae</taxon>
        <taxon>Aristolochia</taxon>
    </lineage>
</organism>
<evidence type="ECO:0000313" key="3">
    <source>
        <dbReference type="Proteomes" id="UP000825729"/>
    </source>
</evidence>
<feature type="region of interest" description="Disordered" evidence="1">
    <location>
        <begin position="934"/>
        <end position="961"/>
    </location>
</feature>
<feature type="region of interest" description="Disordered" evidence="1">
    <location>
        <begin position="680"/>
        <end position="699"/>
    </location>
</feature>
<name>A0AAV7F7A5_ARIFI</name>
<gene>
    <name evidence="2" type="ORF">H6P81_000638</name>
</gene>
<dbReference type="AlphaFoldDB" id="A0AAV7F7A5"/>
<dbReference type="InterPro" id="IPR034583">
    <property type="entry name" value="EMF1"/>
</dbReference>